<gene>
    <name evidence="2" type="ORF">BSTOLATCC_MIC28755</name>
</gene>
<evidence type="ECO:0000313" key="2">
    <source>
        <dbReference type="EMBL" id="CAG9321475.1"/>
    </source>
</evidence>
<evidence type="ECO:0000256" key="1">
    <source>
        <dbReference type="SAM" id="MobiDB-lite"/>
    </source>
</evidence>
<dbReference type="Proteomes" id="UP001162131">
    <property type="component" value="Unassembled WGS sequence"/>
</dbReference>
<dbReference type="AlphaFoldDB" id="A0AAU9J872"/>
<accession>A0AAU9J872</accession>
<name>A0AAU9J872_9CILI</name>
<feature type="region of interest" description="Disordered" evidence="1">
    <location>
        <begin position="24"/>
        <end position="43"/>
    </location>
</feature>
<organism evidence="2 3">
    <name type="scientific">Blepharisma stoltei</name>
    <dbReference type="NCBI Taxonomy" id="1481888"/>
    <lineage>
        <taxon>Eukaryota</taxon>
        <taxon>Sar</taxon>
        <taxon>Alveolata</taxon>
        <taxon>Ciliophora</taxon>
        <taxon>Postciliodesmatophora</taxon>
        <taxon>Heterotrichea</taxon>
        <taxon>Heterotrichida</taxon>
        <taxon>Blepharismidae</taxon>
        <taxon>Blepharisma</taxon>
    </lineage>
</organism>
<sequence>MLRIPRAIGVLTKAPFRAYGGEVPHELSDHAEHHGHHHAAPSKELLDGIEELKKFLATLPPRNYDPVVNEYLERCKKGIL</sequence>
<protein>
    <submittedName>
        <fullName evidence="2">Uncharacterized protein</fullName>
    </submittedName>
</protein>
<evidence type="ECO:0000313" key="3">
    <source>
        <dbReference type="Proteomes" id="UP001162131"/>
    </source>
</evidence>
<keyword evidence="3" id="KW-1185">Reference proteome</keyword>
<reference evidence="2" key="1">
    <citation type="submission" date="2021-09" db="EMBL/GenBank/DDBJ databases">
        <authorList>
            <consortium name="AG Swart"/>
            <person name="Singh M."/>
            <person name="Singh A."/>
            <person name="Seah K."/>
            <person name="Emmerich C."/>
        </authorList>
    </citation>
    <scope>NUCLEOTIDE SEQUENCE</scope>
    <source>
        <strain evidence="2">ATCC30299</strain>
    </source>
</reference>
<dbReference type="EMBL" id="CAJZBQ010000028">
    <property type="protein sequence ID" value="CAG9321475.1"/>
    <property type="molecule type" value="Genomic_DNA"/>
</dbReference>
<proteinExistence type="predicted"/>
<comment type="caution">
    <text evidence="2">The sequence shown here is derived from an EMBL/GenBank/DDBJ whole genome shotgun (WGS) entry which is preliminary data.</text>
</comment>